<keyword evidence="3 9" id="KW-0813">Transport</keyword>
<evidence type="ECO:0000256" key="4">
    <source>
        <dbReference type="ARBA" id="ARBA00022452"/>
    </source>
</evidence>
<keyword evidence="5 9" id="KW-0812">Transmembrane</keyword>
<feature type="domain" description="PapC N-terminal" evidence="11">
    <location>
        <begin position="35"/>
        <end position="176"/>
    </location>
</feature>
<dbReference type="PROSITE" id="PS01151">
    <property type="entry name" value="FIMBRIAL_USHER"/>
    <property type="match status" value="1"/>
</dbReference>
<keyword evidence="4" id="KW-1134">Transmembrane beta strand</keyword>
<comment type="subcellular location">
    <subcellularLocation>
        <location evidence="1 9">Cell outer membrane</location>
        <topology evidence="1 9">Multi-pass membrane protein</topology>
    </subcellularLocation>
</comment>
<dbReference type="GO" id="GO:0015473">
    <property type="term" value="F:fimbrial usher porin activity"/>
    <property type="evidence" value="ECO:0007669"/>
    <property type="project" value="InterPro"/>
</dbReference>
<dbReference type="Gene3D" id="2.60.40.2610">
    <property type="entry name" value="Outer membrane usher protein FimD, plug domain"/>
    <property type="match status" value="1"/>
</dbReference>
<organism evidence="12 15">
    <name type="scientific">Providencia rettgeri</name>
    <dbReference type="NCBI Taxonomy" id="587"/>
    <lineage>
        <taxon>Bacteria</taxon>
        <taxon>Pseudomonadati</taxon>
        <taxon>Pseudomonadota</taxon>
        <taxon>Gammaproteobacteria</taxon>
        <taxon>Enterobacterales</taxon>
        <taxon>Morganellaceae</taxon>
        <taxon>Providencia</taxon>
    </lineage>
</organism>
<evidence type="ECO:0000259" key="10">
    <source>
        <dbReference type="Pfam" id="PF13953"/>
    </source>
</evidence>
<dbReference type="GO" id="GO:0009297">
    <property type="term" value="P:pilus assembly"/>
    <property type="evidence" value="ECO:0007669"/>
    <property type="project" value="InterPro"/>
</dbReference>
<protein>
    <submittedName>
        <fullName evidence="12">Fimbria/pilus outer membrane usher protein</fullName>
    </submittedName>
    <submittedName>
        <fullName evidence="13">Outer membrane usher protein papC</fullName>
    </submittedName>
</protein>
<reference evidence="13 14" key="1">
    <citation type="submission" date="2018-06" db="EMBL/GenBank/DDBJ databases">
        <authorList>
            <consortium name="Pathogen Informatics"/>
            <person name="Doyle S."/>
        </authorList>
    </citation>
    <scope>NUCLEOTIDE SEQUENCE [LARGE SCALE GENOMIC DNA]</scope>
    <source>
        <strain evidence="13 14">NCTC11801</strain>
    </source>
</reference>
<dbReference type="InterPro" id="IPR042186">
    <property type="entry name" value="FimD_plug_dom"/>
</dbReference>
<dbReference type="PANTHER" id="PTHR30451">
    <property type="entry name" value="OUTER MEMBRANE USHER PROTEIN"/>
    <property type="match status" value="1"/>
</dbReference>
<dbReference type="SUPFAM" id="SSF141729">
    <property type="entry name" value="FimD N-terminal domain-like"/>
    <property type="match status" value="1"/>
</dbReference>
<name>A0A1B8SXK2_PRORE</name>
<keyword evidence="9" id="KW-1029">Fimbrium biogenesis</keyword>
<dbReference type="EMBL" id="JARVQW010000005">
    <property type="protein sequence ID" value="MDH2306204.1"/>
    <property type="molecule type" value="Genomic_DNA"/>
</dbReference>
<evidence type="ECO:0000256" key="2">
    <source>
        <dbReference type="ARBA" id="ARBA00008064"/>
    </source>
</evidence>
<dbReference type="Pfam" id="PF13953">
    <property type="entry name" value="PapC_C"/>
    <property type="match status" value="1"/>
</dbReference>
<dbReference type="Gene3D" id="2.60.40.2070">
    <property type="match status" value="1"/>
</dbReference>
<feature type="domain" description="PapC-like C-terminal" evidence="10">
    <location>
        <begin position="754"/>
        <end position="809"/>
    </location>
</feature>
<comment type="similarity">
    <text evidence="2 9">Belongs to the fimbrial export usher family.</text>
</comment>
<dbReference type="InterPro" id="IPR000015">
    <property type="entry name" value="Fimb_usher"/>
</dbReference>
<dbReference type="OrthoDB" id="6554712at2"/>
<evidence type="ECO:0000256" key="9">
    <source>
        <dbReference type="RuleBase" id="RU003884"/>
    </source>
</evidence>
<dbReference type="GO" id="GO:0009279">
    <property type="term" value="C:cell outer membrane"/>
    <property type="evidence" value="ECO:0007669"/>
    <property type="project" value="UniProtKB-SubCell"/>
</dbReference>
<dbReference type="InterPro" id="IPR043142">
    <property type="entry name" value="PapC-like_C_sf"/>
</dbReference>
<dbReference type="AlphaFoldDB" id="A0A1B8SXK2"/>
<dbReference type="Pfam" id="PF13954">
    <property type="entry name" value="PapC_N"/>
    <property type="match status" value="1"/>
</dbReference>
<dbReference type="RefSeq" id="WP_110731616.1">
    <property type="nucleotide sequence ID" value="NZ_ABEXOA020000151.1"/>
</dbReference>
<evidence type="ECO:0000256" key="3">
    <source>
        <dbReference type="ARBA" id="ARBA00022448"/>
    </source>
</evidence>
<evidence type="ECO:0000256" key="5">
    <source>
        <dbReference type="ARBA" id="ARBA00022692"/>
    </source>
</evidence>
<evidence type="ECO:0000313" key="15">
    <source>
        <dbReference type="Proteomes" id="UP001162044"/>
    </source>
</evidence>
<keyword evidence="6" id="KW-0732">Signal</keyword>
<dbReference type="InterPro" id="IPR018030">
    <property type="entry name" value="Fimbrial_membr_usher_CS"/>
</dbReference>
<dbReference type="Proteomes" id="UP000254208">
    <property type="component" value="Unassembled WGS sequence"/>
</dbReference>
<evidence type="ECO:0000313" key="13">
    <source>
        <dbReference type="EMBL" id="SUC33210.1"/>
    </source>
</evidence>
<dbReference type="Pfam" id="PF00577">
    <property type="entry name" value="Usher"/>
    <property type="match status" value="1"/>
</dbReference>
<proteinExistence type="inferred from homology"/>
<sequence length="825" mass="92004">MIILNGNINNIKKLFAIYIAVLCYSPNMSANDLVEFNVDVLDVGDRNNIDLTRFSKDNFVFPGTYLLDVYINGQSLSQQKVTYITDPQDSEKSLVCFTPKQIEMLALKEDALKKIQAISPECSNILPISGVKINNHEGKLDITIPQAWMKYSDPSWVPPERWDSGVSGLIFDYNLTGSISRSLTTHTNKHSLSAYGQTGFNLGAWRFRADYQANYNERGDRKFDWNQFYAYRPLIHMAAKLTLGEIYLNSQVFDTIRFTGFNLASDERMLPPNLRGYAPQINGIAKSNSKIVVTQAGRVVYETTVPAGPFSIQDLQSSIRGTLDVKVEGDDGEVSTFQVDTANIPYLTRPGYVRYNASVGKPSRFNHKPEGPMFATGDFSWGLSNNWSLIGGLLFAGRDYTAISAGLGRDLSVFGALSADVTQSISRMPGDNTQTGSSYRLSYSKSFDELNSTITFAGYRFSQDKFRTLSQYLDERENKYLGIGRQKEMYTVTGNKTFWADDPDWRTTVFLTYTHQTFWDQTSQDRYGLSVGRTFRLMGINGVSTNIAAYRSDYRGRRDDSISLSVSVPVGDSRWAGYDLQNSGSKTSHMLSYSDNRDMNNLWRVRAGRSSDDRVRFDGYYQKRTQLAEVNTNVSYQERQTASINGTLRGGFTATKHGAALHNSTGTTDTARIMVDTNGVGGVPFNHEKTRTNWAGISVVPDIVSYYSFDTRIDVDKLKNNVDTNKAIATSTLTEGAIGYQRFDVAEGEKLIATIRYNDTVPPFGADVTNADGINIAMLMENGLAYLMAVNPKETLTVSWGGKAQCKIQLPEKINSGMSVLLPCQ</sequence>
<evidence type="ECO:0000256" key="6">
    <source>
        <dbReference type="ARBA" id="ARBA00022729"/>
    </source>
</evidence>
<reference evidence="12" key="2">
    <citation type="submission" date="2023-04" db="EMBL/GenBank/DDBJ databases">
        <authorList>
            <person name="Li W."/>
        </authorList>
    </citation>
    <scope>NUCLEOTIDE SEQUENCE</scope>
    <source>
        <strain evidence="12">QITACRE101</strain>
    </source>
</reference>
<evidence type="ECO:0000259" key="11">
    <source>
        <dbReference type="Pfam" id="PF13954"/>
    </source>
</evidence>
<dbReference type="Gene3D" id="2.60.40.3110">
    <property type="match status" value="1"/>
</dbReference>
<dbReference type="InterPro" id="IPR037224">
    <property type="entry name" value="PapC_N_sf"/>
</dbReference>
<accession>A0A1B8SXK2</accession>
<dbReference type="EMBL" id="UGTZ01000001">
    <property type="protein sequence ID" value="SUC33210.1"/>
    <property type="molecule type" value="Genomic_DNA"/>
</dbReference>
<evidence type="ECO:0000313" key="14">
    <source>
        <dbReference type="Proteomes" id="UP000254208"/>
    </source>
</evidence>
<evidence type="ECO:0000256" key="1">
    <source>
        <dbReference type="ARBA" id="ARBA00004571"/>
    </source>
</evidence>
<keyword evidence="8 9" id="KW-0998">Cell outer membrane</keyword>
<reference evidence="12" key="3">
    <citation type="submission" date="2023-10" db="EMBL/GenBank/DDBJ databases">
        <title>Analysis of Resistance Genes of Carbapenem-resistant Providencia rettgeri.</title>
        <authorList>
            <person name="Liu M."/>
        </authorList>
    </citation>
    <scope>NUCLEOTIDE SEQUENCE</scope>
    <source>
        <strain evidence="12">QITACRE101</strain>
    </source>
</reference>
<gene>
    <name evidence="13" type="primary">papC_9</name>
    <name evidence="13" type="ORF">NCTC11801_04218</name>
    <name evidence="12" type="ORF">QDQ51_12350</name>
</gene>
<dbReference type="InterPro" id="IPR025885">
    <property type="entry name" value="PapC_N"/>
</dbReference>
<evidence type="ECO:0000313" key="12">
    <source>
        <dbReference type="EMBL" id="MDH2306204.1"/>
    </source>
</evidence>
<dbReference type="Gene3D" id="3.10.20.410">
    <property type="match status" value="1"/>
</dbReference>
<dbReference type="Proteomes" id="UP001162044">
    <property type="component" value="Unassembled WGS sequence"/>
</dbReference>
<dbReference type="PANTHER" id="PTHR30451:SF10">
    <property type="entry name" value="OUTER MEMBRANE USHER PROTEIN YFCU-RELATED"/>
    <property type="match status" value="1"/>
</dbReference>
<dbReference type="GeneID" id="93674795"/>
<evidence type="ECO:0000256" key="8">
    <source>
        <dbReference type="ARBA" id="ARBA00023237"/>
    </source>
</evidence>
<evidence type="ECO:0000256" key="7">
    <source>
        <dbReference type="ARBA" id="ARBA00023136"/>
    </source>
</evidence>
<keyword evidence="7 9" id="KW-0472">Membrane</keyword>
<dbReference type="InterPro" id="IPR025949">
    <property type="entry name" value="PapC-like_C"/>
</dbReference>